<dbReference type="PANTHER" id="PTHR45987:SF4">
    <property type="entry name" value="LARGE RIBOSOMAL SUBUNIT PROTEIN BL12M"/>
    <property type="match status" value="1"/>
</dbReference>
<dbReference type="InterPro" id="IPR000206">
    <property type="entry name" value="Ribosomal_bL12"/>
</dbReference>
<dbReference type="Gene3D" id="1.20.5.710">
    <property type="entry name" value="Single helix bin"/>
    <property type="match status" value="1"/>
</dbReference>
<dbReference type="InterPro" id="IPR008932">
    <property type="entry name" value="Ribosomal_bL12_oligo"/>
</dbReference>
<dbReference type="Gene3D" id="3.30.1390.10">
    <property type="match status" value="1"/>
</dbReference>
<dbReference type="SUPFAM" id="SSF48300">
    <property type="entry name" value="Ribosomal protein L7/12, oligomerisation (N-terminal) domain"/>
    <property type="match status" value="1"/>
</dbReference>
<evidence type="ECO:0000256" key="3">
    <source>
        <dbReference type="ARBA" id="ARBA00023274"/>
    </source>
</evidence>
<evidence type="ECO:0000256" key="4">
    <source>
        <dbReference type="HAMAP-Rule" id="MF_00368"/>
    </source>
</evidence>
<keyword evidence="3 4" id="KW-0687">Ribonucleoprotein</keyword>
<keyword evidence="2 4" id="KW-0689">Ribosomal protein</keyword>
<comment type="similarity">
    <text evidence="1 4">Belongs to the bacterial ribosomal protein bL12 family.</text>
</comment>
<dbReference type="InterPro" id="IPR013823">
    <property type="entry name" value="Ribosomal_bL12_C"/>
</dbReference>
<comment type="function">
    <text evidence="4">Forms part of the ribosomal stalk which helps the ribosome interact with GTP-bound translation factors. Is thus essential for accurate translation.</text>
</comment>
<evidence type="ECO:0000313" key="8">
    <source>
        <dbReference type="Proteomes" id="UP001241603"/>
    </source>
</evidence>
<dbReference type="EMBL" id="JAUSVO010000009">
    <property type="protein sequence ID" value="MDQ0440501.1"/>
    <property type="molecule type" value="Genomic_DNA"/>
</dbReference>
<evidence type="ECO:0000256" key="2">
    <source>
        <dbReference type="ARBA" id="ARBA00022980"/>
    </source>
</evidence>
<evidence type="ECO:0000259" key="5">
    <source>
        <dbReference type="Pfam" id="PF00542"/>
    </source>
</evidence>
<dbReference type="SUPFAM" id="SSF54736">
    <property type="entry name" value="ClpS-like"/>
    <property type="match status" value="1"/>
</dbReference>
<sequence length="125" mass="12746">MADLSKIVEELSSLTVLEAAELSKLLEEKWGVSAAAPVAVAAVGGGAAAAAPVEEKTEFDVILVEAGANKINVIKEVRAITALGLKEAKDLVEAAPKAVKEAVSKDEAAKLKAQLEGAGAKVDVK</sequence>
<dbReference type="InterPro" id="IPR036235">
    <property type="entry name" value="Ribosomal_bL12_oligo_N_sf"/>
</dbReference>
<evidence type="ECO:0000259" key="6">
    <source>
        <dbReference type="Pfam" id="PF16320"/>
    </source>
</evidence>
<dbReference type="Proteomes" id="UP001241603">
    <property type="component" value="Unassembled WGS sequence"/>
</dbReference>
<organism evidence="7 8">
    <name type="scientific">Kaistia dalseonensis</name>
    <dbReference type="NCBI Taxonomy" id="410840"/>
    <lineage>
        <taxon>Bacteria</taxon>
        <taxon>Pseudomonadati</taxon>
        <taxon>Pseudomonadota</taxon>
        <taxon>Alphaproteobacteria</taxon>
        <taxon>Hyphomicrobiales</taxon>
        <taxon>Kaistiaceae</taxon>
        <taxon>Kaistia</taxon>
    </lineage>
</organism>
<dbReference type="NCBIfam" id="TIGR00855">
    <property type="entry name" value="L12"/>
    <property type="match status" value="1"/>
</dbReference>
<feature type="domain" description="Large ribosomal subunit protein bL12 C-terminal" evidence="5">
    <location>
        <begin position="59"/>
        <end position="125"/>
    </location>
</feature>
<dbReference type="HAMAP" id="MF_00368">
    <property type="entry name" value="Ribosomal_bL12"/>
    <property type="match status" value="1"/>
</dbReference>
<dbReference type="PANTHER" id="PTHR45987">
    <property type="entry name" value="39S RIBOSOMAL PROTEIN L12"/>
    <property type="match status" value="1"/>
</dbReference>
<dbReference type="RefSeq" id="WP_266351390.1">
    <property type="nucleotide sequence ID" value="NZ_JAPKNG010000009.1"/>
</dbReference>
<dbReference type="CDD" id="cd00387">
    <property type="entry name" value="Ribosomal_L7_L12"/>
    <property type="match status" value="1"/>
</dbReference>
<dbReference type="InterPro" id="IPR014719">
    <property type="entry name" value="Ribosomal_bL12_C/ClpS-like"/>
</dbReference>
<accession>A0ABU0HG45</accession>
<dbReference type="GO" id="GO:0005840">
    <property type="term" value="C:ribosome"/>
    <property type="evidence" value="ECO:0007669"/>
    <property type="project" value="UniProtKB-KW"/>
</dbReference>
<proteinExistence type="inferred from homology"/>
<dbReference type="Pfam" id="PF00542">
    <property type="entry name" value="Ribosomal_L12"/>
    <property type="match status" value="1"/>
</dbReference>
<gene>
    <name evidence="4" type="primary">rplL</name>
    <name evidence="7" type="ORF">QO014_004917</name>
</gene>
<evidence type="ECO:0000313" key="7">
    <source>
        <dbReference type="EMBL" id="MDQ0440501.1"/>
    </source>
</evidence>
<feature type="domain" description="Large ribosomal subunit protein bL12 oligomerization" evidence="6">
    <location>
        <begin position="5"/>
        <end position="50"/>
    </location>
</feature>
<keyword evidence="8" id="KW-1185">Reference proteome</keyword>
<dbReference type="Pfam" id="PF16320">
    <property type="entry name" value="Ribosomal_L12_N"/>
    <property type="match status" value="1"/>
</dbReference>
<evidence type="ECO:0000256" key="1">
    <source>
        <dbReference type="ARBA" id="ARBA00007197"/>
    </source>
</evidence>
<comment type="caution">
    <text evidence="7">The sequence shown here is derived from an EMBL/GenBank/DDBJ whole genome shotgun (WGS) entry which is preliminary data.</text>
</comment>
<name>A0ABU0HG45_9HYPH</name>
<comment type="subunit">
    <text evidence="4">Homodimer. Part of the ribosomal stalk of the 50S ribosomal subunit. Forms a multimeric L10(L12)X complex, where L10 forms an elongated spine to which 2 to 4 L12 dimers bind in a sequential fashion. Binds GTP-bound translation factors.</text>
</comment>
<protein>
    <recommendedName>
        <fullName evidence="4">Large ribosomal subunit protein bL12</fullName>
    </recommendedName>
</protein>
<reference evidence="7 8" key="1">
    <citation type="submission" date="2023-07" db="EMBL/GenBank/DDBJ databases">
        <title>Genomic Encyclopedia of Type Strains, Phase IV (KMG-IV): sequencing the most valuable type-strain genomes for metagenomic binning, comparative biology and taxonomic classification.</title>
        <authorList>
            <person name="Goeker M."/>
        </authorList>
    </citation>
    <scope>NUCLEOTIDE SEQUENCE [LARGE SCALE GENOMIC DNA]</scope>
    <source>
        <strain evidence="7 8">B6-8</strain>
    </source>
</reference>